<keyword evidence="2" id="KW-1185">Reference proteome</keyword>
<evidence type="ECO:0000313" key="2">
    <source>
        <dbReference type="Proteomes" id="UP000265520"/>
    </source>
</evidence>
<accession>A0A392UGA5</accession>
<reference evidence="1 2" key="1">
    <citation type="journal article" date="2018" name="Front. Plant Sci.">
        <title>Red Clover (Trifolium pratense) and Zigzag Clover (T. medium) - A Picture of Genomic Similarities and Differences.</title>
        <authorList>
            <person name="Dluhosova J."/>
            <person name="Istvanek J."/>
            <person name="Nedelnik J."/>
            <person name="Repkova J."/>
        </authorList>
    </citation>
    <scope>NUCLEOTIDE SEQUENCE [LARGE SCALE GENOMIC DNA]</scope>
    <source>
        <strain evidence="2">cv. 10/8</strain>
        <tissue evidence="1">Leaf</tissue>
    </source>
</reference>
<feature type="non-terminal residue" evidence="1">
    <location>
        <position position="1"/>
    </location>
</feature>
<dbReference type="EMBL" id="LXQA010796501">
    <property type="protein sequence ID" value="MCI71456.1"/>
    <property type="molecule type" value="Genomic_DNA"/>
</dbReference>
<dbReference type="Proteomes" id="UP000265520">
    <property type="component" value="Unassembled WGS sequence"/>
</dbReference>
<sequence>DKKDVQWYNCQKYGHYARNYPGNEDPDSANKDEAQLAQSDYEDAMLMATTKLSEDKANVGYLDTGVVTT</sequence>
<protein>
    <submittedName>
        <fullName evidence="1">Uncharacterized protein</fullName>
    </submittedName>
</protein>
<comment type="caution">
    <text evidence="1">The sequence shown here is derived from an EMBL/GenBank/DDBJ whole genome shotgun (WGS) entry which is preliminary data.</text>
</comment>
<organism evidence="1 2">
    <name type="scientific">Trifolium medium</name>
    <dbReference type="NCBI Taxonomy" id="97028"/>
    <lineage>
        <taxon>Eukaryota</taxon>
        <taxon>Viridiplantae</taxon>
        <taxon>Streptophyta</taxon>
        <taxon>Embryophyta</taxon>
        <taxon>Tracheophyta</taxon>
        <taxon>Spermatophyta</taxon>
        <taxon>Magnoliopsida</taxon>
        <taxon>eudicotyledons</taxon>
        <taxon>Gunneridae</taxon>
        <taxon>Pentapetalae</taxon>
        <taxon>rosids</taxon>
        <taxon>fabids</taxon>
        <taxon>Fabales</taxon>
        <taxon>Fabaceae</taxon>
        <taxon>Papilionoideae</taxon>
        <taxon>50 kb inversion clade</taxon>
        <taxon>NPAAA clade</taxon>
        <taxon>Hologalegina</taxon>
        <taxon>IRL clade</taxon>
        <taxon>Trifolieae</taxon>
        <taxon>Trifolium</taxon>
    </lineage>
</organism>
<evidence type="ECO:0000313" key="1">
    <source>
        <dbReference type="EMBL" id="MCI71456.1"/>
    </source>
</evidence>
<dbReference type="AlphaFoldDB" id="A0A392UGA5"/>
<proteinExistence type="predicted"/>
<name>A0A392UGA5_9FABA</name>